<keyword evidence="4" id="KW-1185">Reference proteome</keyword>
<name>A0A9P4IFE9_9PEZI</name>
<evidence type="ECO:0000313" key="4">
    <source>
        <dbReference type="Proteomes" id="UP000799772"/>
    </source>
</evidence>
<sequence length="835" mass="93817">TPASPSTKTHQRFVLTDPVALKYLQEDAATTVLGTPRRLEGYEIYLVEQWACSRTHPTFVITTYTGDPSHTVIASVLSVPTNEEAWSPRLKVYFKALNQYHARRRETPLGTLMVTNLSGFPSSLTVIPIPDGDPKKHREDFFVNENLKRLGCSGRVGISLSKPTAATQAKFYQLYRASDKIDLYKAVIELVKLCQVALTLFDTLQPEYADGLLCDVTEKAINDWWIEIGNDLYNVEPQDGILGPTTVAALLGTLIGARNRLSAYGAQVSKDVFDIETTKRAIAYFQKSQRLPKTRRLDRTTLKRLHSATAKAATNEGWTVPRAVKSTVAELGGKGGEMVMEMVGAKEKAGIADVETVDIEQFVQLVRGERAKWLWYGKPRKTHTGDMFNRLPGPEGMVFRSDEHGGYTWQGQRKDSSLNDPLSPGGVRSSMETGRERLETPDDDRTHMHKLAKRPSNREEGKRGIGKIRNAVGLRSHHHKHDIEEEEEEPIAESSKVDSAADRRAAYRSQPILPSAQSTQDEGSGDLNRVATVSENELLQEGPSFSKVFTETPIEAASGLFSPREPPSITVDSLKAEPHSLDTPFAYDASPVRTPTVGSSIVGSTYHDVDLNELFPVDEDGTEQIGKLLRRTRSAIGFDERIEERRDPAWWPRHLSFSIAEESLLSWDRDWEFQQDPSISEEQNLEPQQQFARQTVLAADARRIRNDMLSMDNLVSHWVDGAIANIKSLEELAEQDIQELDSLYYPRLETYQSLRLDSQEVMAGEKNRLTEVVKDVEVLGAKLEYEINALRSKVEDVEDGVEEFGRQIGAVESMVSELEERHKRKRRDGEGWLSW</sequence>
<dbReference type="PANTHER" id="PTHR31011:SF2">
    <property type="entry name" value="PROTEIN STB2-RELATED"/>
    <property type="match status" value="1"/>
</dbReference>
<dbReference type="AlphaFoldDB" id="A0A9P4IFE9"/>
<accession>A0A9P4IFE9</accession>
<evidence type="ECO:0000313" key="3">
    <source>
        <dbReference type="EMBL" id="KAF2100565.1"/>
    </source>
</evidence>
<gene>
    <name evidence="3" type="ORF">NA57DRAFT_25333</name>
</gene>
<evidence type="ECO:0000259" key="2">
    <source>
        <dbReference type="Pfam" id="PF25995"/>
    </source>
</evidence>
<dbReference type="Pfam" id="PF25995">
    <property type="entry name" value="STB6_N"/>
    <property type="match status" value="1"/>
</dbReference>
<dbReference type="InterPro" id="IPR059025">
    <property type="entry name" value="STB6_N"/>
</dbReference>
<dbReference type="OrthoDB" id="19806at2759"/>
<evidence type="ECO:0000256" key="1">
    <source>
        <dbReference type="SAM" id="MobiDB-lite"/>
    </source>
</evidence>
<protein>
    <recommendedName>
        <fullName evidence="2">STB6-like N-terminal domain-containing protein</fullName>
    </recommendedName>
</protein>
<reference evidence="3" key="1">
    <citation type="journal article" date="2020" name="Stud. Mycol.">
        <title>101 Dothideomycetes genomes: a test case for predicting lifestyles and emergence of pathogens.</title>
        <authorList>
            <person name="Haridas S."/>
            <person name="Albert R."/>
            <person name="Binder M."/>
            <person name="Bloem J."/>
            <person name="Labutti K."/>
            <person name="Salamov A."/>
            <person name="Andreopoulos B."/>
            <person name="Baker S."/>
            <person name="Barry K."/>
            <person name="Bills G."/>
            <person name="Bluhm B."/>
            <person name="Cannon C."/>
            <person name="Castanera R."/>
            <person name="Culley D."/>
            <person name="Daum C."/>
            <person name="Ezra D."/>
            <person name="Gonzalez J."/>
            <person name="Henrissat B."/>
            <person name="Kuo A."/>
            <person name="Liang C."/>
            <person name="Lipzen A."/>
            <person name="Lutzoni F."/>
            <person name="Magnuson J."/>
            <person name="Mondo S."/>
            <person name="Nolan M."/>
            <person name="Ohm R."/>
            <person name="Pangilinan J."/>
            <person name="Park H.-J."/>
            <person name="Ramirez L."/>
            <person name="Alfaro M."/>
            <person name="Sun H."/>
            <person name="Tritt A."/>
            <person name="Yoshinaga Y."/>
            <person name="Zwiers L.-H."/>
            <person name="Turgeon B."/>
            <person name="Goodwin S."/>
            <person name="Spatafora J."/>
            <person name="Crous P."/>
            <person name="Grigoriev I."/>
        </authorList>
    </citation>
    <scope>NUCLEOTIDE SEQUENCE</scope>
    <source>
        <strain evidence="3">CBS 133067</strain>
    </source>
</reference>
<dbReference type="PANTHER" id="PTHR31011">
    <property type="entry name" value="PROTEIN STB2-RELATED"/>
    <property type="match status" value="1"/>
</dbReference>
<feature type="non-terminal residue" evidence="3">
    <location>
        <position position="835"/>
    </location>
</feature>
<organism evidence="3 4">
    <name type="scientific">Rhizodiscina lignyota</name>
    <dbReference type="NCBI Taxonomy" id="1504668"/>
    <lineage>
        <taxon>Eukaryota</taxon>
        <taxon>Fungi</taxon>
        <taxon>Dikarya</taxon>
        <taxon>Ascomycota</taxon>
        <taxon>Pezizomycotina</taxon>
        <taxon>Dothideomycetes</taxon>
        <taxon>Pleosporomycetidae</taxon>
        <taxon>Aulographales</taxon>
        <taxon>Rhizodiscinaceae</taxon>
        <taxon>Rhizodiscina</taxon>
    </lineage>
</organism>
<dbReference type="InterPro" id="IPR038919">
    <property type="entry name" value="STB2/STB2"/>
</dbReference>
<dbReference type="EMBL" id="ML978124">
    <property type="protein sequence ID" value="KAF2100565.1"/>
    <property type="molecule type" value="Genomic_DNA"/>
</dbReference>
<feature type="compositionally biased region" description="Basic and acidic residues" evidence="1">
    <location>
        <begin position="433"/>
        <end position="446"/>
    </location>
</feature>
<dbReference type="GO" id="GO:0070822">
    <property type="term" value="C:Sin3-type complex"/>
    <property type="evidence" value="ECO:0007669"/>
    <property type="project" value="TreeGrafter"/>
</dbReference>
<feature type="domain" description="STB6-like N-terminal" evidence="2">
    <location>
        <begin position="11"/>
        <end position="150"/>
    </location>
</feature>
<feature type="compositionally biased region" description="Basic and acidic residues" evidence="1">
    <location>
        <begin position="495"/>
        <end position="505"/>
    </location>
</feature>
<comment type="caution">
    <text evidence="3">The sequence shown here is derived from an EMBL/GenBank/DDBJ whole genome shotgun (WGS) entry which is preliminary data.</text>
</comment>
<dbReference type="Proteomes" id="UP000799772">
    <property type="component" value="Unassembled WGS sequence"/>
</dbReference>
<feature type="region of interest" description="Disordered" evidence="1">
    <location>
        <begin position="403"/>
        <end position="526"/>
    </location>
</feature>
<proteinExistence type="predicted"/>
<feature type="non-terminal residue" evidence="3">
    <location>
        <position position="1"/>
    </location>
</feature>